<protein>
    <submittedName>
        <fullName evidence="4">p120</fullName>
    </submittedName>
</protein>
<evidence type="ECO:0000313" key="5">
    <source>
        <dbReference type="Proteomes" id="UP000274100"/>
    </source>
</evidence>
<dbReference type="InterPro" id="IPR012334">
    <property type="entry name" value="Pectin_lyas_fold"/>
</dbReference>
<evidence type="ECO:0000259" key="3">
    <source>
        <dbReference type="SMART" id="SM00912"/>
    </source>
</evidence>
<dbReference type="KEGG" id="mcun:NCTC10297_01717"/>
<dbReference type="Pfam" id="PF05860">
    <property type="entry name" value="TPS"/>
    <property type="match status" value="1"/>
</dbReference>
<dbReference type="Gene3D" id="2.160.20.10">
    <property type="entry name" value="Single-stranded right-handed beta-helix, Pectin lyase-like"/>
    <property type="match status" value="1"/>
</dbReference>
<feature type="compositionally biased region" description="Polar residues" evidence="2">
    <location>
        <begin position="379"/>
        <end position="398"/>
    </location>
</feature>
<feature type="domain" description="Filamentous haemagglutinin FhaB/tRNA nuclease CdiA-like TPS" evidence="3">
    <location>
        <begin position="5"/>
        <end position="120"/>
    </location>
</feature>
<feature type="compositionally biased region" description="Low complexity" evidence="2">
    <location>
        <begin position="403"/>
        <end position="418"/>
    </location>
</feature>
<evidence type="ECO:0000313" key="4">
    <source>
        <dbReference type="EMBL" id="VEG13747.1"/>
    </source>
</evidence>
<feature type="region of interest" description="Disordered" evidence="2">
    <location>
        <begin position="2058"/>
        <end position="2101"/>
    </location>
</feature>
<sequence length="2819" mass="299880">MASLQSTSPPPNARGLSNNHYSQFDVGSSGVILNNNRQATNTQIAGFVAANPFMARGEASTILNQINSSKPSHLNGFIEVAGKKADVIIANPSGLVVNGAGLINAGNAHLAAAGSQVNQGQVSGYQVSGNSAAHIEVNGKLNLQGTDYAALITKTAQINDKIYAGNTLDIILGENQISLQNGDFTKLNATNKQTSALSASQTTNKEQRGVALDISSLGGMYAGKIHLIGTDKGFGVNNTGVITATGKGVQAGGTLTLDAQGNLVNAGILSAKDKLAINTHNHSVLNDGTLLSEQANLTINTKDLESAGTIHSTQTTQIDATDTLNNQGSIYGGVLQLTTNQLDNTGKLIQTGTGRLNISTDTLTNSNKAVIGQSLYEQTTLDAPSTPSSDQSAGTIGSDSKDNTTANTANSSNPSLPATTDTTQSIPVPSADGFITAKSLTNTNDQALITATGDISITANQTKNTNQASIDAQTLNTKTLTNTDSKIALDTVNWQLTSFDNSKGDISAKDGMVIDSESTIINAEGSLTSGGDMILIAKDSIINQDGTITAVKQADITAKELQNGGTITADTLTITQQADYTHTDQDKLVANRLAFTTSGKLINQSQFTADQDLTLNANDITNQGLINSENTFIKAAGTIDNLAGGRIYGTHLAITADTLNNTPAKASDTDSHHTAPVIAARERLDIGVNTLNNNPNPDRAGKFNENFDSQALITSLDSLNIGGSLDDNHHATGKAEAIINNGATIESGGQMQVNTKTLLNTNADFNKHTVKVEEESVYGQTLYRNREQSGAAPVIQKSTNTDDLGNKPMAGLFDCPEGSDCIINYGNDSAIWSYFKIEPPKEPIPSIKAQDLLDEPDLPENETTQSCALAPKSNQACTQYNEDLANYTKAMAPLLTWEQNNAAAIEALELAIRAYNRQFNKTKSDVDLALNIYTTDEAYLGPTSRKGAPTGALYVKQANGSHQRVGEEIDEITVDFVVYEDKTLTSDPARMVAGGNLIIQGNTLINDKSQINAGAGFAVLGDTVIQNPDNGLYGEKTKVTENGRFISRTVVSSGAGRRHKRIDIGSGAFVQSFAPLATYELPILNATINTTASSTRIDKPATINNNSVIIDINSNDNNIIIPTSALYTINADDPNQPLIQTDAAFTNYKQWLSSDYMLKALQSDPNHIHKRLSDGYKEQQYLKEQYQLLTGRHINTDYTNQEQAFKQLMNQGITAAKQFGYTLGTALTPDQMANLTTDIVWLVKESITYTTKDKDGNTITKTQDALVPKLYLRSANITTGTLSPDGRYAAMSGKNINIELTGNLDNNGNVIAKDSINITANNATNKGAVQGNFIAITANNDITNHGTIYANSAMSLDAKNQIINESLTATQTNTQGQSSSSNTTITHIATIRVGDGLKDQTDEQGNPLTTLNIQAGNYVLNKAANIQNDGGSTDITAENGIDIGTVTVSNHISAVADDNNYFKYSQTEDVGPNISSYGDTVIATTGQGADITGKAANIRSGGVSAVIATGGVHFSEGRATSSTQSSSTHQQSKWYGSKDITKIYESSSNTAVLSSIDGDEIYVISKNSDIDLFGTNITANEQASISAKQGDVAIESVKDRVYQNTIQTTQNFYKNTGNVDGFYQETLAQTGVRAGSIDIQGNSTNLNAVKLQAPNGVITVGNAHLATNDDGTLKLDDNGKPIVLSGDMQHLNLGTVDLTNKTWQESSSSYRGFVKDVMKGVGVVTGALGLGKGIALAESQSNHTTVHTQATTQLNANQIHLGASQVTAQGSVIDAGDDGFVSVLGDDILFTTAKHSQTNTQTQTRQTITGEGMQFGKDRLQLGAVVYTDTTDTQTTQSTTHDGVTVRGNSAAVLGDMNDGSLTTQATNFDLDRTSGTLLIGAKNTLLDGAINQSTHTQSNETNTTRLEASIHHAAVDTAVAAENVKEAIQSANHARKALENAQDEVAAGKLEADAINDYEANLAMATANIANAQIALGAVAASAANTAPTLGFSAKLGATHTQSQSHQTQTNQDFVSTQITAANTTLVGDEFTTKGLQADIDKLNIDHLNKLTLTHATTQDTSQSKSSTSTIDASISTSGNLSAGMGRQQSHSHSTSTTAHDTKLNLGELNGHAKNTTLHGATINAQGGHYSTDTLNITTSQNTQKSQSGSKGGNIGVGTNSLSLGYNQQNSQSDITASNTPSGIVYITTDNTGNKPNHSLTANHTSITGGIIAAINVDEQGNQTNGQLNFTTNTLITQDLLATESSQNKGFGINVGFTNKQGDIDLSNIGISANNQGHDKQTLALATIGQGATINNTITHNGQRQTTTDLSQTNINTDALNTQKVIKDQKTGGLDINTTIDARVFTKTGRQEIKKEQKELPNNAKAAFGMPAIAAAAITTGLMDNEKTINDNTRIQKAKDNLTQARNNLLTGVDKANTSLNAHVDAIIDGDLTDVAQNQDILNELNAQLTQNTSADGTTVFLTENTTNPQGEMVQGLANPTKGHTYLDIDHLDNAIEALNHEITHHNGQGETSATRMGKLGNLAYNIGTSLNQEDINTHRQAITPTTQTLQNLSTKEQLAYHAQNQALLDANQEQLKEEKESGDGFENKTVAGRIGTNRQESERQHKAQMCQVAQVSADMCTRYQNDKKATWSSYDFAQWQIQGSGFLHRKKELFVSDYKYEIEKYAKQYDIPPELLAGVMYNEFGGDPLIVDDVAYNGRSILNFVGAGNPADKTSFGNTSIQIARVREAHPTWSNARIIASLKIPEKNIELTAEHLRVALNVDYAGIPAKDMGDEHIRIAGARYNRGLELTKEQIMQNTSYGDSILKRKYKLKELIK</sequence>
<dbReference type="GO" id="GO:0003824">
    <property type="term" value="F:catalytic activity"/>
    <property type="evidence" value="ECO:0007669"/>
    <property type="project" value="UniProtKB-ARBA"/>
</dbReference>
<gene>
    <name evidence="4" type="primary">ibpA_3</name>
    <name evidence="4" type="ORF">NCTC10297_01717</name>
</gene>
<organism evidence="4 5">
    <name type="scientific">Moraxella cuniculi</name>
    <dbReference type="NCBI Taxonomy" id="34061"/>
    <lineage>
        <taxon>Bacteria</taxon>
        <taxon>Pseudomonadati</taxon>
        <taxon>Pseudomonadota</taxon>
        <taxon>Gammaproteobacteria</taxon>
        <taxon>Moraxellales</taxon>
        <taxon>Moraxellaceae</taxon>
        <taxon>Moraxella</taxon>
    </lineage>
</organism>
<keyword evidence="1" id="KW-0175">Coiled coil</keyword>
<feature type="region of interest" description="Disordered" evidence="2">
    <location>
        <begin position="379"/>
        <end position="428"/>
    </location>
</feature>
<dbReference type="RefSeq" id="WP_170161442.1">
    <property type="nucleotide sequence ID" value="NZ_LR134343.1"/>
</dbReference>
<dbReference type="NCBIfam" id="TIGR01731">
    <property type="entry name" value="fil_hemag_20aa"/>
    <property type="match status" value="7"/>
</dbReference>
<feature type="coiled-coil region" evidence="1">
    <location>
        <begin position="1922"/>
        <end position="1976"/>
    </location>
</feature>
<proteinExistence type="predicted"/>
<dbReference type="Gene3D" id="1.10.530.10">
    <property type="match status" value="1"/>
</dbReference>
<dbReference type="Proteomes" id="UP000274100">
    <property type="component" value="Chromosome"/>
</dbReference>
<name>A0A448GY77_9GAMM</name>
<evidence type="ECO:0000256" key="1">
    <source>
        <dbReference type="SAM" id="Coils"/>
    </source>
</evidence>
<dbReference type="InterPro" id="IPR010069">
    <property type="entry name" value="CdiA_FHA1_rpt"/>
</dbReference>
<evidence type="ECO:0000256" key="2">
    <source>
        <dbReference type="SAM" id="MobiDB-lite"/>
    </source>
</evidence>
<dbReference type="InterPro" id="IPR008638">
    <property type="entry name" value="FhaB/CdiA-like_TPS"/>
</dbReference>
<reference evidence="4 5" key="1">
    <citation type="submission" date="2018-12" db="EMBL/GenBank/DDBJ databases">
        <authorList>
            <consortium name="Pathogen Informatics"/>
        </authorList>
    </citation>
    <scope>NUCLEOTIDE SEQUENCE [LARGE SCALE GENOMIC DNA]</scope>
    <source>
        <strain evidence="4 5">NCTC10297</strain>
    </source>
</reference>
<dbReference type="NCBIfam" id="TIGR01901">
    <property type="entry name" value="adhes_NPXG"/>
    <property type="match status" value="1"/>
</dbReference>
<dbReference type="EMBL" id="LR134343">
    <property type="protein sequence ID" value="VEG13747.1"/>
    <property type="molecule type" value="Genomic_DNA"/>
</dbReference>
<dbReference type="InterPro" id="IPR011050">
    <property type="entry name" value="Pectin_lyase_fold/virulence"/>
</dbReference>
<dbReference type="SMART" id="SM00912">
    <property type="entry name" value="Haemagg_act"/>
    <property type="match status" value="1"/>
</dbReference>
<feature type="region of interest" description="Disordered" evidence="2">
    <location>
        <begin position="1"/>
        <end position="20"/>
    </location>
</feature>
<dbReference type="SUPFAM" id="SSF51126">
    <property type="entry name" value="Pectin lyase-like"/>
    <property type="match status" value="1"/>
</dbReference>
<accession>A0A448GY77</accession>
<feature type="compositionally biased region" description="Low complexity" evidence="2">
    <location>
        <begin position="2058"/>
        <end position="2079"/>
    </location>
</feature>